<feature type="compositionally biased region" description="Basic and acidic residues" evidence="1">
    <location>
        <begin position="137"/>
        <end position="158"/>
    </location>
</feature>
<reference evidence="3" key="1">
    <citation type="journal article" date="2012" name="Science">
        <title>The Paleozoic origin of enzymatic lignin decomposition reconstructed from 31 fungal genomes.</title>
        <authorList>
            <person name="Floudas D."/>
            <person name="Binder M."/>
            <person name="Riley R."/>
            <person name="Barry K."/>
            <person name="Blanchette R.A."/>
            <person name="Henrissat B."/>
            <person name="Martinez A.T."/>
            <person name="Otillar R."/>
            <person name="Spatafora J.W."/>
            <person name="Yadav J.S."/>
            <person name="Aerts A."/>
            <person name="Benoit I."/>
            <person name="Boyd A."/>
            <person name="Carlson A."/>
            <person name="Copeland A."/>
            <person name="Coutinho P.M."/>
            <person name="de Vries R.P."/>
            <person name="Ferreira P."/>
            <person name="Findley K."/>
            <person name="Foster B."/>
            <person name="Gaskell J."/>
            <person name="Glotzer D."/>
            <person name="Gorecki P."/>
            <person name="Heitman J."/>
            <person name="Hesse C."/>
            <person name="Hori C."/>
            <person name="Igarashi K."/>
            <person name="Jurgens J.A."/>
            <person name="Kallen N."/>
            <person name="Kersten P."/>
            <person name="Kohler A."/>
            <person name="Kuees U."/>
            <person name="Kumar T.K.A."/>
            <person name="Kuo A."/>
            <person name="LaButti K."/>
            <person name="Larrondo L.F."/>
            <person name="Lindquist E."/>
            <person name="Ling A."/>
            <person name="Lombard V."/>
            <person name="Lucas S."/>
            <person name="Lundell T."/>
            <person name="Martin R."/>
            <person name="McLaughlin D.J."/>
            <person name="Morgenstern I."/>
            <person name="Morin E."/>
            <person name="Murat C."/>
            <person name="Nagy L.G."/>
            <person name="Nolan M."/>
            <person name="Ohm R.A."/>
            <person name="Patyshakuliyeva A."/>
            <person name="Rokas A."/>
            <person name="Ruiz-Duenas F.J."/>
            <person name="Sabat G."/>
            <person name="Salamov A."/>
            <person name="Samejima M."/>
            <person name="Schmutz J."/>
            <person name="Slot J.C."/>
            <person name="St John F."/>
            <person name="Stenlid J."/>
            <person name="Sun H."/>
            <person name="Sun S."/>
            <person name="Syed K."/>
            <person name="Tsang A."/>
            <person name="Wiebenga A."/>
            <person name="Young D."/>
            <person name="Pisabarro A."/>
            <person name="Eastwood D.C."/>
            <person name="Martin F."/>
            <person name="Cullen D."/>
            <person name="Grigoriev I.V."/>
            <person name="Hibbett D.S."/>
        </authorList>
    </citation>
    <scope>NUCLEOTIDE SEQUENCE [LARGE SCALE GENOMIC DNA]</scope>
    <source>
        <strain evidence="3">RWD-64-598 SS2</strain>
    </source>
</reference>
<dbReference type="RefSeq" id="XP_007766989.1">
    <property type="nucleotide sequence ID" value="XM_007768799.1"/>
</dbReference>
<feature type="region of interest" description="Disordered" evidence="1">
    <location>
        <begin position="16"/>
        <end position="290"/>
    </location>
</feature>
<protein>
    <submittedName>
        <fullName evidence="2">Uncharacterized protein</fullName>
    </submittedName>
</protein>
<keyword evidence="3" id="KW-1185">Reference proteome</keyword>
<feature type="compositionally biased region" description="Basic and acidic residues" evidence="1">
    <location>
        <begin position="201"/>
        <end position="285"/>
    </location>
</feature>
<name>A0A5M3MVG9_CONPW</name>
<sequence>MIVDDVPQATYAARKRAAELHRKEVHKRREQRWQENKQFQQRYASAEESQRSPALADASMIDLTDESQPSGSQDTKRKGVPDDGPDMPPTPTTDYPRTYAPGRKGKRTRTVSPQSIRQQWDEKRAGFQSRKRTKVRGINEDHHHAHHYGLWEELREQYGTKQQRRPGRTRATTEDPWSAGQSQDGQNTQSSSDTQVEDPEREAHISESIRKMSELNEDRPLWEEERQKRETRERAEELTRRAKAEERKKAEVQREREVQLDQEAEERRRAEEEDKKKAEKSEQQRAARKQRRERWNSGVWTIQRALERYKIMGEEFDSETFGPDSPVTFYDIPWPVLYAPNRFTVEDIDWSAIEKFFESVRGHMRPQDFKEFVERSHRRFHPDRWSARKLWSAVMDEEESNYIEVAGKAASQAITPLWRDLKRR</sequence>
<feature type="compositionally biased region" description="Low complexity" evidence="1">
    <location>
        <begin position="92"/>
        <end position="101"/>
    </location>
</feature>
<feature type="compositionally biased region" description="Polar residues" evidence="1">
    <location>
        <begin position="179"/>
        <end position="194"/>
    </location>
</feature>
<proteinExistence type="predicted"/>
<dbReference type="EMBL" id="JH711576">
    <property type="protein sequence ID" value="EIW83149.1"/>
    <property type="molecule type" value="Genomic_DNA"/>
</dbReference>
<organism evidence="2 3">
    <name type="scientific">Coniophora puteana (strain RWD-64-598)</name>
    <name type="common">Brown rot fungus</name>
    <dbReference type="NCBI Taxonomy" id="741705"/>
    <lineage>
        <taxon>Eukaryota</taxon>
        <taxon>Fungi</taxon>
        <taxon>Dikarya</taxon>
        <taxon>Basidiomycota</taxon>
        <taxon>Agaricomycotina</taxon>
        <taxon>Agaricomycetes</taxon>
        <taxon>Agaricomycetidae</taxon>
        <taxon>Boletales</taxon>
        <taxon>Coniophorineae</taxon>
        <taxon>Coniophoraceae</taxon>
        <taxon>Coniophora</taxon>
    </lineage>
</organism>
<evidence type="ECO:0000256" key="1">
    <source>
        <dbReference type="SAM" id="MobiDB-lite"/>
    </source>
</evidence>
<evidence type="ECO:0000313" key="2">
    <source>
        <dbReference type="EMBL" id="EIW83149.1"/>
    </source>
</evidence>
<comment type="caution">
    <text evidence="2">The sequence shown here is derived from an EMBL/GenBank/DDBJ whole genome shotgun (WGS) entry which is preliminary data.</text>
</comment>
<dbReference type="KEGG" id="cput:CONPUDRAFT_164144"/>
<accession>A0A5M3MVG9</accession>
<evidence type="ECO:0000313" key="3">
    <source>
        <dbReference type="Proteomes" id="UP000053558"/>
    </source>
</evidence>
<dbReference type="OrthoDB" id="3265210at2759"/>
<dbReference type="GeneID" id="19205064"/>
<gene>
    <name evidence="2" type="ORF">CONPUDRAFT_164144</name>
</gene>
<dbReference type="AlphaFoldDB" id="A0A5M3MVG9"/>
<dbReference type="Proteomes" id="UP000053558">
    <property type="component" value="Unassembled WGS sequence"/>
</dbReference>